<dbReference type="InterPro" id="IPR018647">
    <property type="entry name" value="SLFN_3-like_DNA/RNA_helicase"/>
</dbReference>
<protein>
    <submittedName>
        <fullName evidence="2">DUF2075 domain-containing protein</fullName>
    </submittedName>
</protein>
<evidence type="ECO:0000259" key="1">
    <source>
        <dbReference type="Pfam" id="PF09848"/>
    </source>
</evidence>
<proteinExistence type="predicted"/>
<dbReference type="Pfam" id="PF09848">
    <property type="entry name" value="SLFN-g3_helicase"/>
    <property type="match status" value="1"/>
</dbReference>
<feature type="domain" description="Schlafen group 3-like DNA/RNA helicase" evidence="1">
    <location>
        <begin position="28"/>
        <end position="411"/>
    </location>
</feature>
<organism evidence="2 3">
    <name type="scientific">Leifsonella bigeumensis</name>
    <dbReference type="NCBI Taxonomy" id="433643"/>
    <lineage>
        <taxon>Bacteria</taxon>
        <taxon>Bacillati</taxon>
        <taxon>Actinomycetota</taxon>
        <taxon>Actinomycetes</taxon>
        <taxon>Micrococcales</taxon>
        <taxon>Microbacteriaceae</taxon>
        <taxon>Leifsonella</taxon>
    </lineage>
</organism>
<dbReference type="EMBL" id="BAABAE010000001">
    <property type="protein sequence ID" value="GAA3727813.1"/>
    <property type="molecule type" value="Genomic_DNA"/>
</dbReference>
<evidence type="ECO:0000313" key="3">
    <source>
        <dbReference type="Proteomes" id="UP001501004"/>
    </source>
</evidence>
<dbReference type="Gene3D" id="3.40.50.300">
    <property type="entry name" value="P-loop containing nucleotide triphosphate hydrolases"/>
    <property type="match status" value="1"/>
</dbReference>
<sequence>MTIDQAVAVEDILEGLFRDLDGEVHGTTVIQGEPGTGKTVIATYLLKLLADIAKSKPDDEQDADSIFSDYFTDGYRELLKNFTFGLVVPQQSLRKTLQQVFTRTPGLSPAQVLTPFQVGESDVSWDLLIVDEAHRLNLRANQSSGSLNRKFIDINEKLYGVDDQSKTQLDWIRSRSSNQILLLDPMQSVRPADLPTQFVHALIDGAKSAKRYYPLTTQMRVKAGEDYVGYVRNVLRPGSTDDGLMAVEPRKFHEYDIRFFDDLGEMHDAIRARDAEFGLARLVAGYAWEWKSKKDKSANDIELDGQSLQWNRTDKDWINSPTSLDEVGSIHTVQGYDLNYAGVIIGNDLRYDREAGRLRVDLDQYFDTKGKENNPKLGKTYSDEDILRFVTNVYTVLLTRGIQGTYLYVCDPDLRERLRPFFG</sequence>
<gene>
    <name evidence="2" type="ORF">GCM10022239_00800</name>
</gene>
<name>A0ABP7F3W2_9MICO</name>
<dbReference type="SUPFAM" id="SSF52540">
    <property type="entry name" value="P-loop containing nucleoside triphosphate hydrolases"/>
    <property type="match status" value="1"/>
</dbReference>
<accession>A0ABP7F3W2</accession>
<dbReference type="RefSeq" id="WP_344752607.1">
    <property type="nucleotide sequence ID" value="NZ_BAABAE010000001.1"/>
</dbReference>
<comment type="caution">
    <text evidence="2">The sequence shown here is derived from an EMBL/GenBank/DDBJ whole genome shotgun (WGS) entry which is preliminary data.</text>
</comment>
<keyword evidence="3" id="KW-1185">Reference proteome</keyword>
<reference evidence="3" key="1">
    <citation type="journal article" date="2019" name="Int. J. Syst. Evol. Microbiol.">
        <title>The Global Catalogue of Microorganisms (GCM) 10K type strain sequencing project: providing services to taxonomists for standard genome sequencing and annotation.</title>
        <authorList>
            <consortium name="The Broad Institute Genomics Platform"/>
            <consortium name="The Broad Institute Genome Sequencing Center for Infectious Disease"/>
            <person name="Wu L."/>
            <person name="Ma J."/>
        </authorList>
    </citation>
    <scope>NUCLEOTIDE SEQUENCE [LARGE SCALE GENOMIC DNA]</scope>
    <source>
        <strain evidence="3">JCM 16949</strain>
    </source>
</reference>
<dbReference type="InterPro" id="IPR027417">
    <property type="entry name" value="P-loop_NTPase"/>
</dbReference>
<evidence type="ECO:0000313" key="2">
    <source>
        <dbReference type="EMBL" id="GAA3727813.1"/>
    </source>
</evidence>
<dbReference type="Proteomes" id="UP001501004">
    <property type="component" value="Unassembled WGS sequence"/>
</dbReference>